<dbReference type="Gene3D" id="3.30.160.60">
    <property type="entry name" value="Classic Zinc Finger"/>
    <property type="match status" value="1"/>
</dbReference>
<dbReference type="SUPFAM" id="SSF57667">
    <property type="entry name" value="beta-beta-alpha zinc fingers"/>
    <property type="match status" value="1"/>
</dbReference>
<dbReference type="EMBL" id="JAIWYP010000014">
    <property type="protein sequence ID" value="KAH3712832.1"/>
    <property type="molecule type" value="Genomic_DNA"/>
</dbReference>
<gene>
    <name evidence="3" type="ORF">DPMN_072589</name>
</gene>
<organism evidence="3 4">
    <name type="scientific">Dreissena polymorpha</name>
    <name type="common">Zebra mussel</name>
    <name type="synonym">Mytilus polymorpha</name>
    <dbReference type="NCBI Taxonomy" id="45954"/>
    <lineage>
        <taxon>Eukaryota</taxon>
        <taxon>Metazoa</taxon>
        <taxon>Spiralia</taxon>
        <taxon>Lophotrochozoa</taxon>
        <taxon>Mollusca</taxon>
        <taxon>Bivalvia</taxon>
        <taxon>Autobranchia</taxon>
        <taxon>Heteroconchia</taxon>
        <taxon>Euheterodonta</taxon>
        <taxon>Imparidentia</taxon>
        <taxon>Neoheterodontei</taxon>
        <taxon>Myida</taxon>
        <taxon>Dreissenoidea</taxon>
        <taxon>Dreissenidae</taxon>
        <taxon>Dreissena</taxon>
    </lineage>
</organism>
<reference evidence="3" key="1">
    <citation type="journal article" date="2019" name="bioRxiv">
        <title>The Genome of the Zebra Mussel, Dreissena polymorpha: A Resource for Invasive Species Research.</title>
        <authorList>
            <person name="McCartney M.A."/>
            <person name="Auch B."/>
            <person name="Kono T."/>
            <person name="Mallez S."/>
            <person name="Zhang Y."/>
            <person name="Obille A."/>
            <person name="Becker A."/>
            <person name="Abrahante J.E."/>
            <person name="Garbe J."/>
            <person name="Badalamenti J.P."/>
            <person name="Herman A."/>
            <person name="Mangelson H."/>
            <person name="Liachko I."/>
            <person name="Sullivan S."/>
            <person name="Sone E.D."/>
            <person name="Koren S."/>
            <person name="Silverstein K.A.T."/>
            <person name="Beckman K.B."/>
            <person name="Gohl D.M."/>
        </authorList>
    </citation>
    <scope>NUCLEOTIDE SEQUENCE</scope>
    <source>
        <strain evidence="3">Duluth1</strain>
        <tissue evidence="3">Whole animal</tissue>
    </source>
</reference>
<keyword evidence="1" id="KW-0863">Zinc-finger</keyword>
<dbReference type="Proteomes" id="UP000828390">
    <property type="component" value="Unassembled WGS sequence"/>
</dbReference>
<name>A0A9D4BXK5_DREPO</name>
<sequence>MSRVCTVRQELCGQVPTRGSRDKCKKEGLVKCDQRGLAVRSENDLIENVKTHMPDKCYRCEECFKTNKRKTNLSRHASTLHKSVNTD</sequence>
<comment type="caution">
    <text evidence="3">The sequence shown here is derived from an EMBL/GenBank/DDBJ whole genome shotgun (WGS) entry which is preliminary data.</text>
</comment>
<evidence type="ECO:0000313" key="4">
    <source>
        <dbReference type="Proteomes" id="UP000828390"/>
    </source>
</evidence>
<dbReference type="AlphaFoldDB" id="A0A9D4BXK5"/>
<evidence type="ECO:0000259" key="2">
    <source>
        <dbReference type="PROSITE" id="PS50157"/>
    </source>
</evidence>
<dbReference type="InterPro" id="IPR036236">
    <property type="entry name" value="Znf_C2H2_sf"/>
</dbReference>
<reference evidence="3" key="2">
    <citation type="submission" date="2020-11" db="EMBL/GenBank/DDBJ databases">
        <authorList>
            <person name="McCartney M.A."/>
            <person name="Auch B."/>
            <person name="Kono T."/>
            <person name="Mallez S."/>
            <person name="Becker A."/>
            <person name="Gohl D.M."/>
            <person name="Silverstein K.A.T."/>
            <person name="Koren S."/>
            <person name="Bechman K.B."/>
            <person name="Herman A."/>
            <person name="Abrahante J.E."/>
            <person name="Garbe J."/>
        </authorList>
    </citation>
    <scope>NUCLEOTIDE SEQUENCE</scope>
    <source>
        <strain evidence="3">Duluth1</strain>
        <tissue evidence="3">Whole animal</tissue>
    </source>
</reference>
<protein>
    <recommendedName>
        <fullName evidence="2">C2H2-type domain-containing protein</fullName>
    </recommendedName>
</protein>
<accession>A0A9D4BXK5</accession>
<evidence type="ECO:0000256" key="1">
    <source>
        <dbReference type="PROSITE-ProRule" id="PRU00042"/>
    </source>
</evidence>
<proteinExistence type="predicted"/>
<feature type="domain" description="C2H2-type" evidence="2">
    <location>
        <begin position="58"/>
        <end position="86"/>
    </location>
</feature>
<keyword evidence="1" id="KW-0479">Metal-binding</keyword>
<evidence type="ECO:0000313" key="3">
    <source>
        <dbReference type="EMBL" id="KAH3712832.1"/>
    </source>
</evidence>
<keyword evidence="4" id="KW-1185">Reference proteome</keyword>
<dbReference type="InterPro" id="IPR013087">
    <property type="entry name" value="Znf_C2H2_type"/>
</dbReference>
<dbReference type="PROSITE" id="PS50157">
    <property type="entry name" value="ZINC_FINGER_C2H2_2"/>
    <property type="match status" value="1"/>
</dbReference>
<dbReference type="GO" id="GO:0008270">
    <property type="term" value="F:zinc ion binding"/>
    <property type="evidence" value="ECO:0007669"/>
    <property type="project" value="UniProtKB-KW"/>
</dbReference>
<keyword evidence="1" id="KW-0862">Zinc</keyword>